<accession>A0ABM7V591</accession>
<dbReference type="EMBL" id="AP025184">
    <property type="protein sequence ID" value="BDB54712.1"/>
    <property type="molecule type" value="Genomic_DNA"/>
</dbReference>
<dbReference type="PANTHER" id="PTHR43245">
    <property type="entry name" value="BIFUNCTIONAL POLYMYXIN RESISTANCE PROTEIN ARNA"/>
    <property type="match status" value="1"/>
</dbReference>
<name>A0ABM7V591_9FLAO</name>
<keyword evidence="3" id="KW-1185">Reference proteome</keyword>
<dbReference type="Proteomes" id="UP001319867">
    <property type="component" value="Chromosome"/>
</dbReference>
<reference evidence="2 3" key="2">
    <citation type="journal article" date="2022" name="Microorganisms">
        <title>Complete Genome Sequences of Two Flavobacterium ammonificans Strains and a Flavobacterium ammoniigenes Strain of Ammonifying Bacterioplankton Isolated from Surface River Water.</title>
        <authorList>
            <person name="Suda W."/>
            <person name="Ogata Y."/>
            <person name="Shindo C."/>
            <person name="Watanabe K."/>
        </authorList>
    </citation>
    <scope>NUCLEOTIDE SEQUENCE [LARGE SCALE GENOMIC DNA]</scope>
    <source>
        <strain evidence="2 3">GENT5</strain>
    </source>
</reference>
<dbReference type="InterPro" id="IPR036291">
    <property type="entry name" value="NAD(P)-bd_dom_sf"/>
</dbReference>
<reference evidence="2 3" key="1">
    <citation type="journal article" date="2022" name="Int. J. Syst. Evol. Microbiol.">
        <title>Flavobacterium ammonificans sp. nov. and Flavobacterium ammoniigenes sp. nov., ammonifying bacteria isolated from surface river water.</title>
        <authorList>
            <person name="Watanabe K."/>
            <person name="Kitamura T."/>
            <person name="Ogata Y."/>
            <person name="Shindo C."/>
            <person name="Suda W."/>
        </authorList>
    </citation>
    <scope>NUCLEOTIDE SEQUENCE [LARGE SCALE GENOMIC DNA]</scope>
    <source>
        <strain evidence="2 3">GENT5</strain>
    </source>
</reference>
<evidence type="ECO:0000313" key="2">
    <source>
        <dbReference type="EMBL" id="BDB54712.1"/>
    </source>
</evidence>
<sequence length="294" mass="33506">MKIRCAIIGSKGYVGNHLAFYLQQRGILSHVYDMMDCDDINFEKIDISNPESVEKIDLNVDYIFMFAGITGTYNGFEKYQLYNSINEIGLLNLLEAIRKSNYRPKIIYPSTRLVYKGIDKPLKETDEMESKTIYAVNKIACEGLLKAYNSSFDIPYTIFRICIPYGNLLSTDYSFGTIGFFIKQAKLGNDITLYGGGNIKRTFTHVEDLCFQIVEGAFNPKSNGEIYNIGGEILSLCEAAEIVAQKFGTKVVEVPWPEKDLRIESGHTYFDDLKIQKLLNLKPYKRLQDFSNDI</sequence>
<dbReference type="InterPro" id="IPR050177">
    <property type="entry name" value="Lipid_A_modif_metabolic_enz"/>
</dbReference>
<gene>
    <name evidence="2" type="ORF">GENT5_10170</name>
</gene>
<proteinExistence type="predicted"/>
<dbReference type="PANTHER" id="PTHR43245:SF13">
    <property type="entry name" value="UDP-D-APIOSE_UDP-D-XYLOSE SYNTHASE 2"/>
    <property type="match status" value="1"/>
</dbReference>
<dbReference type="CDD" id="cd08946">
    <property type="entry name" value="SDR_e"/>
    <property type="match status" value="1"/>
</dbReference>
<organism evidence="2 3">
    <name type="scientific">Flavobacterium ammoniigenes</name>
    <dbReference type="NCBI Taxonomy" id="1751095"/>
    <lineage>
        <taxon>Bacteria</taxon>
        <taxon>Pseudomonadati</taxon>
        <taxon>Bacteroidota</taxon>
        <taxon>Flavobacteriia</taxon>
        <taxon>Flavobacteriales</taxon>
        <taxon>Flavobacteriaceae</taxon>
        <taxon>Flavobacterium</taxon>
    </lineage>
</organism>
<dbReference type="SUPFAM" id="SSF51735">
    <property type="entry name" value="NAD(P)-binding Rossmann-fold domains"/>
    <property type="match status" value="1"/>
</dbReference>
<evidence type="ECO:0000259" key="1">
    <source>
        <dbReference type="Pfam" id="PF01370"/>
    </source>
</evidence>
<feature type="domain" description="NAD-dependent epimerase/dehydratase" evidence="1">
    <location>
        <begin position="7"/>
        <end position="230"/>
    </location>
</feature>
<evidence type="ECO:0000313" key="3">
    <source>
        <dbReference type="Proteomes" id="UP001319867"/>
    </source>
</evidence>
<dbReference type="Gene3D" id="3.40.50.720">
    <property type="entry name" value="NAD(P)-binding Rossmann-like Domain"/>
    <property type="match status" value="1"/>
</dbReference>
<dbReference type="InterPro" id="IPR001509">
    <property type="entry name" value="Epimerase_deHydtase"/>
</dbReference>
<dbReference type="Pfam" id="PF01370">
    <property type="entry name" value="Epimerase"/>
    <property type="match status" value="1"/>
</dbReference>
<dbReference type="RefSeq" id="WP_229316117.1">
    <property type="nucleotide sequence ID" value="NZ_AP025184.1"/>
</dbReference>
<protein>
    <submittedName>
        <fullName evidence="2">UDP-glucose 4-epimerase</fullName>
    </submittedName>
</protein>